<dbReference type="EMBL" id="CM001222">
    <property type="protein sequence ID" value="AES76450.2"/>
    <property type="molecule type" value="Genomic_DNA"/>
</dbReference>
<evidence type="ECO:0000313" key="3">
    <source>
        <dbReference type="EnsemblPlants" id="AES76450"/>
    </source>
</evidence>
<dbReference type="PANTHER" id="PTHR28637">
    <property type="entry name" value="DNA REPLICATION FACTOR CDT1"/>
    <property type="match status" value="1"/>
</dbReference>
<reference evidence="2 4" key="1">
    <citation type="journal article" date="2011" name="Nature">
        <title>The Medicago genome provides insight into the evolution of rhizobial symbioses.</title>
        <authorList>
            <person name="Young N.D."/>
            <person name="Debelle F."/>
            <person name="Oldroyd G.E."/>
            <person name="Geurts R."/>
            <person name="Cannon S.B."/>
            <person name="Udvardi M.K."/>
            <person name="Benedito V.A."/>
            <person name="Mayer K.F."/>
            <person name="Gouzy J."/>
            <person name="Schoof H."/>
            <person name="Van de Peer Y."/>
            <person name="Proost S."/>
            <person name="Cook D.R."/>
            <person name="Meyers B.C."/>
            <person name="Spannagl M."/>
            <person name="Cheung F."/>
            <person name="De Mita S."/>
            <person name="Krishnakumar V."/>
            <person name="Gundlach H."/>
            <person name="Zhou S."/>
            <person name="Mudge J."/>
            <person name="Bharti A.K."/>
            <person name="Murray J.D."/>
            <person name="Naoumkina M.A."/>
            <person name="Rosen B."/>
            <person name="Silverstein K.A."/>
            <person name="Tang H."/>
            <person name="Rombauts S."/>
            <person name="Zhao P.X."/>
            <person name="Zhou P."/>
            <person name="Barbe V."/>
            <person name="Bardou P."/>
            <person name="Bechner M."/>
            <person name="Bellec A."/>
            <person name="Berger A."/>
            <person name="Berges H."/>
            <person name="Bidwell S."/>
            <person name="Bisseling T."/>
            <person name="Choisne N."/>
            <person name="Couloux A."/>
            <person name="Denny R."/>
            <person name="Deshpande S."/>
            <person name="Dai X."/>
            <person name="Doyle J.J."/>
            <person name="Dudez A.M."/>
            <person name="Farmer A.D."/>
            <person name="Fouteau S."/>
            <person name="Franken C."/>
            <person name="Gibelin C."/>
            <person name="Gish J."/>
            <person name="Goldstein S."/>
            <person name="Gonzalez A.J."/>
            <person name="Green P.J."/>
            <person name="Hallab A."/>
            <person name="Hartog M."/>
            <person name="Hua A."/>
            <person name="Humphray S.J."/>
            <person name="Jeong D.H."/>
            <person name="Jing Y."/>
            <person name="Jocker A."/>
            <person name="Kenton S.M."/>
            <person name="Kim D.J."/>
            <person name="Klee K."/>
            <person name="Lai H."/>
            <person name="Lang C."/>
            <person name="Lin S."/>
            <person name="Macmil S.L."/>
            <person name="Magdelenat G."/>
            <person name="Matthews L."/>
            <person name="McCorrison J."/>
            <person name="Monaghan E.L."/>
            <person name="Mun J.H."/>
            <person name="Najar F.Z."/>
            <person name="Nicholson C."/>
            <person name="Noirot C."/>
            <person name="O'Bleness M."/>
            <person name="Paule C.R."/>
            <person name="Poulain J."/>
            <person name="Prion F."/>
            <person name="Qin B."/>
            <person name="Qu C."/>
            <person name="Retzel E.F."/>
            <person name="Riddle C."/>
            <person name="Sallet E."/>
            <person name="Samain S."/>
            <person name="Samson N."/>
            <person name="Sanders I."/>
            <person name="Saurat O."/>
            <person name="Scarpelli C."/>
            <person name="Schiex T."/>
            <person name="Segurens B."/>
            <person name="Severin A.J."/>
            <person name="Sherrier D.J."/>
            <person name="Shi R."/>
            <person name="Sims S."/>
            <person name="Singer S.R."/>
            <person name="Sinharoy S."/>
            <person name="Sterck L."/>
            <person name="Viollet A."/>
            <person name="Wang B.B."/>
            <person name="Wang K."/>
            <person name="Wang M."/>
            <person name="Wang X."/>
            <person name="Warfsmann J."/>
            <person name="Weissenbach J."/>
            <person name="White D.D."/>
            <person name="White J.D."/>
            <person name="Wiley G.B."/>
            <person name="Wincker P."/>
            <person name="Xing Y."/>
            <person name="Yang L."/>
            <person name="Yao Z."/>
            <person name="Ying F."/>
            <person name="Zhai J."/>
            <person name="Zhou L."/>
            <person name="Zuber A."/>
            <person name="Denarie J."/>
            <person name="Dixon R.A."/>
            <person name="May G.D."/>
            <person name="Schwartz D.C."/>
            <person name="Rogers J."/>
            <person name="Quetier F."/>
            <person name="Town C.D."/>
            <person name="Roe B.A."/>
        </authorList>
    </citation>
    <scope>NUCLEOTIDE SEQUENCE [LARGE SCALE GENOMIC DNA]</scope>
    <source>
        <strain evidence="2">A17</strain>
        <strain evidence="3 4">cv. Jemalong A17</strain>
    </source>
</reference>
<gene>
    <name evidence="3" type="primary">11412672</name>
    <name evidence="2" type="ordered locus">MTR_6g078940</name>
</gene>
<dbReference type="EnsemblPlants" id="AES76450">
    <property type="protein sequence ID" value="AES76450"/>
    <property type="gene ID" value="MTR_6g078940"/>
</dbReference>
<dbReference type="GO" id="GO:0005634">
    <property type="term" value="C:nucleus"/>
    <property type="evidence" value="ECO:0007669"/>
    <property type="project" value="GOC"/>
</dbReference>
<name>G7KL61_MEDTR</name>
<dbReference type="InterPro" id="IPR038090">
    <property type="entry name" value="Cdt1_C_WH_dom_sf"/>
</dbReference>
<dbReference type="GO" id="GO:0030174">
    <property type="term" value="P:regulation of DNA-templated DNA replication initiation"/>
    <property type="evidence" value="ECO:0007669"/>
    <property type="project" value="InterPro"/>
</dbReference>
<proteinExistence type="predicted"/>
<keyword evidence="4" id="KW-1185">Reference proteome</keyword>
<dbReference type="Proteomes" id="UP000002051">
    <property type="component" value="Chromosome 6"/>
</dbReference>
<evidence type="ECO:0000313" key="2">
    <source>
        <dbReference type="EMBL" id="AES76450.2"/>
    </source>
</evidence>
<sequence>MIWTIVDMSKPSRGCSDDCRSFDSVSLPQGVEESLSHSFQETNVDKTGLDASDNETSSSVELVNAIDSIFGEAEEQIEILQKIVPDWPCKKVVSSGDTMYCIKNASDLDSVRSRLLSHVTKEDEC</sequence>
<reference evidence="2 4" key="2">
    <citation type="journal article" date="2014" name="BMC Genomics">
        <title>An improved genome release (version Mt4.0) for the model legume Medicago truncatula.</title>
        <authorList>
            <person name="Tang H."/>
            <person name="Krishnakumar V."/>
            <person name="Bidwell S."/>
            <person name="Rosen B."/>
            <person name="Chan A."/>
            <person name="Zhou S."/>
            <person name="Gentzbittel L."/>
            <person name="Childs K.L."/>
            <person name="Yandell M."/>
            <person name="Gundlach H."/>
            <person name="Mayer K.F."/>
            <person name="Schwartz D.C."/>
            <person name="Town C.D."/>
        </authorList>
    </citation>
    <scope>GENOME REANNOTATION</scope>
    <source>
        <strain evidence="3 4">cv. Jemalong A17</strain>
    </source>
</reference>
<dbReference type="HOGENOM" id="CLU_1996029_0_0_1"/>
<organism evidence="2 4">
    <name type="scientific">Medicago truncatula</name>
    <name type="common">Barrel medic</name>
    <name type="synonym">Medicago tribuloides</name>
    <dbReference type="NCBI Taxonomy" id="3880"/>
    <lineage>
        <taxon>Eukaryota</taxon>
        <taxon>Viridiplantae</taxon>
        <taxon>Streptophyta</taxon>
        <taxon>Embryophyta</taxon>
        <taxon>Tracheophyta</taxon>
        <taxon>Spermatophyta</taxon>
        <taxon>Magnoliopsida</taxon>
        <taxon>eudicotyledons</taxon>
        <taxon>Gunneridae</taxon>
        <taxon>Pentapetalae</taxon>
        <taxon>rosids</taxon>
        <taxon>fabids</taxon>
        <taxon>Fabales</taxon>
        <taxon>Fabaceae</taxon>
        <taxon>Papilionoideae</taxon>
        <taxon>50 kb inversion clade</taxon>
        <taxon>NPAAA clade</taxon>
        <taxon>Hologalegina</taxon>
        <taxon>IRL clade</taxon>
        <taxon>Trifolieae</taxon>
        <taxon>Medicago</taxon>
    </lineage>
</organism>
<protein>
    <submittedName>
        <fullName evidence="2 3">Uncharacterized protein</fullName>
    </submittedName>
</protein>
<reference evidence="3" key="3">
    <citation type="submission" date="2015-04" db="UniProtKB">
        <authorList>
            <consortium name="EnsemblPlants"/>
        </authorList>
    </citation>
    <scope>IDENTIFICATION</scope>
    <source>
        <strain evidence="3">cv. Jemalong A17</strain>
    </source>
</reference>
<dbReference type="InterPro" id="IPR045173">
    <property type="entry name" value="Cdt1"/>
</dbReference>
<dbReference type="Gene3D" id="1.10.10.1420">
    <property type="entry name" value="DNA replication factor Cdt1, C-terminal WH domain"/>
    <property type="match status" value="1"/>
</dbReference>
<dbReference type="PANTHER" id="PTHR28637:SF13">
    <property type="entry name" value="EXPRESSED PROTEIN"/>
    <property type="match status" value="1"/>
</dbReference>
<accession>A0A0C3VYK2</accession>
<dbReference type="AlphaFoldDB" id="G7KL61"/>
<dbReference type="PaxDb" id="3880-AES76450"/>
<accession>G7KL61</accession>
<dbReference type="GO" id="GO:0071163">
    <property type="term" value="P:DNA replication preinitiation complex assembly"/>
    <property type="evidence" value="ECO:0007669"/>
    <property type="project" value="InterPro"/>
</dbReference>
<feature type="region of interest" description="Disordered" evidence="1">
    <location>
        <begin position="33"/>
        <end position="55"/>
    </location>
</feature>
<evidence type="ECO:0000256" key="1">
    <source>
        <dbReference type="SAM" id="MobiDB-lite"/>
    </source>
</evidence>
<evidence type="ECO:0000313" key="4">
    <source>
        <dbReference type="Proteomes" id="UP000002051"/>
    </source>
</evidence>
<dbReference type="GO" id="GO:0003677">
    <property type="term" value="F:DNA binding"/>
    <property type="evidence" value="ECO:0007669"/>
    <property type="project" value="InterPro"/>
</dbReference>